<dbReference type="NCBIfam" id="TIGR00095">
    <property type="entry name" value="16S rRNA (guanine(966)-N(2))-methyltransferase RsmD"/>
    <property type="match status" value="1"/>
</dbReference>
<protein>
    <submittedName>
        <fullName evidence="3">16S rRNA (Guanine(966)-N(2))-methyltransferase RsmD</fullName>
        <ecNumber evidence="3">2.1.1.171</ecNumber>
    </submittedName>
</protein>
<evidence type="ECO:0000313" key="3">
    <source>
        <dbReference type="EMBL" id="RRD89562.1"/>
    </source>
</evidence>
<proteinExistence type="predicted"/>
<gene>
    <name evidence="3" type="primary">rsmD</name>
    <name evidence="3" type="ORF">EII21_08635</name>
</gene>
<dbReference type="AlphaFoldDB" id="A0A3P2A2A7"/>
<dbReference type="CDD" id="cd02440">
    <property type="entry name" value="AdoMet_MTases"/>
    <property type="match status" value="1"/>
</dbReference>
<dbReference type="OrthoDB" id="9803017at2"/>
<dbReference type="InterPro" id="IPR029063">
    <property type="entry name" value="SAM-dependent_MTases_sf"/>
</dbReference>
<evidence type="ECO:0000256" key="1">
    <source>
        <dbReference type="ARBA" id="ARBA00022603"/>
    </source>
</evidence>
<dbReference type="PIRSF" id="PIRSF004553">
    <property type="entry name" value="CHP00095"/>
    <property type="match status" value="1"/>
</dbReference>
<dbReference type="Pfam" id="PF03602">
    <property type="entry name" value="Cons_hypoth95"/>
    <property type="match status" value="1"/>
</dbReference>
<comment type="caution">
    <text evidence="3">The sequence shown here is derived from an EMBL/GenBank/DDBJ whole genome shotgun (WGS) entry which is preliminary data.</text>
</comment>
<dbReference type="EC" id="2.1.1.171" evidence="3"/>
<dbReference type="PANTHER" id="PTHR43542:SF1">
    <property type="entry name" value="METHYLTRANSFERASE"/>
    <property type="match status" value="1"/>
</dbReference>
<dbReference type="EMBL" id="RQYC01000014">
    <property type="protein sequence ID" value="RRD89562.1"/>
    <property type="molecule type" value="Genomic_DNA"/>
</dbReference>
<dbReference type="Gene3D" id="3.40.50.150">
    <property type="entry name" value="Vaccinia Virus protein VP39"/>
    <property type="match status" value="1"/>
</dbReference>
<keyword evidence="1 3" id="KW-0489">Methyltransferase</keyword>
<accession>A0A3P2A2A7</accession>
<dbReference type="GO" id="GO:0052913">
    <property type="term" value="F:16S rRNA (guanine(966)-N(2))-methyltransferase activity"/>
    <property type="evidence" value="ECO:0007669"/>
    <property type="project" value="UniProtKB-EC"/>
</dbReference>
<keyword evidence="2 3" id="KW-0808">Transferase</keyword>
<keyword evidence="4" id="KW-1185">Reference proteome</keyword>
<dbReference type="PANTHER" id="PTHR43542">
    <property type="entry name" value="METHYLTRANSFERASE"/>
    <property type="match status" value="1"/>
</dbReference>
<organism evidence="3 4">
    <name type="scientific">Conchiformibius steedae</name>
    <dbReference type="NCBI Taxonomy" id="153493"/>
    <lineage>
        <taxon>Bacteria</taxon>
        <taxon>Pseudomonadati</taxon>
        <taxon>Pseudomonadota</taxon>
        <taxon>Betaproteobacteria</taxon>
        <taxon>Neisseriales</taxon>
        <taxon>Neisseriaceae</taxon>
        <taxon>Conchiformibius</taxon>
    </lineage>
</organism>
<dbReference type="STRING" id="1121352.GCA_000620925_01726"/>
<dbReference type="PROSITE" id="PS00092">
    <property type="entry name" value="N6_MTASE"/>
    <property type="match status" value="1"/>
</dbReference>
<name>A0A3P2A2A7_9NEIS</name>
<evidence type="ECO:0000256" key="2">
    <source>
        <dbReference type="ARBA" id="ARBA00022679"/>
    </source>
</evidence>
<dbReference type="Proteomes" id="UP000269923">
    <property type="component" value="Unassembled WGS sequence"/>
</dbReference>
<sequence>MNKKHAKHSNQVRISGGIHCGRKLSFADAEGLRPTPESVRQKLFNWLGQELYGQSVLDLFAGSGALGLEAASRHATRVCLCEKSRPSAQTLQSHICTLNLTATVQVVCADALAFLAQTGETFDIVLLDPPFAWQQWDGLWALLRPRLAYSARVYIEAGTLPDLPDWLVLRREGRAGQSRFGLWEYVGG</sequence>
<evidence type="ECO:0000313" key="4">
    <source>
        <dbReference type="Proteomes" id="UP000269923"/>
    </source>
</evidence>
<dbReference type="InterPro" id="IPR004398">
    <property type="entry name" value="RNA_MeTrfase_RsmD"/>
</dbReference>
<dbReference type="InterPro" id="IPR002052">
    <property type="entry name" value="DNA_methylase_N6_adenine_CS"/>
</dbReference>
<dbReference type="GO" id="GO:0003676">
    <property type="term" value="F:nucleic acid binding"/>
    <property type="evidence" value="ECO:0007669"/>
    <property type="project" value="InterPro"/>
</dbReference>
<dbReference type="SUPFAM" id="SSF53335">
    <property type="entry name" value="S-adenosyl-L-methionine-dependent methyltransferases"/>
    <property type="match status" value="1"/>
</dbReference>
<reference evidence="3 4" key="1">
    <citation type="submission" date="2018-11" db="EMBL/GenBank/DDBJ databases">
        <title>Genomes From Bacteria Associated with the Canine Oral Cavity: a Test Case for Automated Genome-Based Taxonomic Assignment.</title>
        <authorList>
            <person name="Coil D.A."/>
            <person name="Jospin G."/>
            <person name="Darling A.E."/>
            <person name="Wallis C."/>
            <person name="Davis I.J."/>
            <person name="Harris S."/>
            <person name="Eisen J.A."/>
            <person name="Holcombe L.J."/>
            <person name="O'Flynn C."/>
        </authorList>
    </citation>
    <scope>NUCLEOTIDE SEQUENCE [LARGE SCALE GENOMIC DNA]</scope>
    <source>
        <strain evidence="3 4">COT-280</strain>
    </source>
</reference>